<dbReference type="InterPro" id="IPR000184">
    <property type="entry name" value="Bac_surfAg_D15"/>
</dbReference>
<evidence type="ECO:0000259" key="5">
    <source>
        <dbReference type="Pfam" id="PF01103"/>
    </source>
</evidence>
<reference evidence="7 8" key="1">
    <citation type="submission" date="2020-08" db="EMBL/GenBank/DDBJ databases">
        <title>Genomic Encyclopedia of Type Strains, Phase IV (KMG-IV): sequencing the most valuable type-strain genomes for metagenomic binning, comparative biology and taxonomic classification.</title>
        <authorList>
            <person name="Goeker M."/>
        </authorList>
    </citation>
    <scope>NUCLEOTIDE SEQUENCE [LARGE SCALE GENOMIC DNA]</scope>
    <source>
        <strain evidence="7 8">DSM 100044</strain>
    </source>
</reference>
<feature type="region of interest" description="Disordered" evidence="4">
    <location>
        <begin position="1"/>
        <end position="121"/>
    </location>
</feature>
<feature type="domain" description="POTRA" evidence="6">
    <location>
        <begin position="227"/>
        <end position="287"/>
    </location>
</feature>
<keyword evidence="8" id="KW-1185">Reference proteome</keyword>
<evidence type="ECO:0000313" key="7">
    <source>
        <dbReference type="EMBL" id="MBB5714033.1"/>
    </source>
</evidence>
<evidence type="ECO:0000256" key="3">
    <source>
        <dbReference type="ARBA" id="ARBA00023136"/>
    </source>
</evidence>
<dbReference type="GO" id="GO:0019867">
    <property type="term" value="C:outer membrane"/>
    <property type="evidence" value="ECO:0007669"/>
    <property type="project" value="InterPro"/>
</dbReference>
<evidence type="ECO:0000259" key="6">
    <source>
        <dbReference type="Pfam" id="PF07244"/>
    </source>
</evidence>
<evidence type="ECO:0000256" key="4">
    <source>
        <dbReference type="SAM" id="MobiDB-lite"/>
    </source>
</evidence>
<dbReference type="PANTHER" id="PTHR12815:SF42">
    <property type="entry name" value="BACTERIAL SURFACE ANTIGEN (D15) DOMAIN-CONTAINING PROTEIN"/>
    <property type="match status" value="1"/>
</dbReference>
<keyword evidence="2" id="KW-1134">Transmembrane beta strand</keyword>
<comment type="caution">
    <text evidence="7">The sequence shown here is derived from an EMBL/GenBank/DDBJ whole genome shotgun (WGS) entry which is preliminary data.</text>
</comment>
<keyword evidence="2" id="KW-0812">Transmembrane</keyword>
<feature type="domain" description="Bacterial surface antigen (D15)" evidence="5">
    <location>
        <begin position="430"/>
        <end position="714"/>
    </location>
</feature>
<dbReference type="AlphaFoldDB" id="A0A7W9BBB5"/>
<evidence type="ECO:0000256" key="1">
    <source>
        <dbReference type="ARBA" id="ARBA00004370"/>
    </source>
</evidence>
<comment type="subcellular location">
    <subcellularLocation>
        <location evidence="1">Membrane</location>
    </subcellularLocation>
</comment>
<feature type="compositionally biased region" description="Low complexity" evidence="4">
    <location>
        <begin position="1"/>
        <end position="25"/>
    </location>
</feature>
<evidence type="ECO:0000256" key="2">
    <source>
        <dbReference type="ARBA" id="ARBA00022452"/>
    </source>
</evidence>
<gene>
    <name evidence="7" type="ORF">FHS94_000856</name>
</gene>
<organism evidence="7 8">
    <name type="scientific">Sphingomonas aerophila</name>
    <dbReference type="NCBI Taxonomy" id="1344948"/>
    <lineage>
        <taxon>Bacteria</taxon>
        <taxon>Pseudomonadati</taxon>
        <taxon>Pseudomonadota</taxon>
        <taxon>Alphaproteobacteria</taxon>
        <taxon>Sphingomonadales</taxon>
        <taxon>Sphingomonadaceae</taxon>
        <taxon>Sphingomonas</taxon>
    </lineage>
</organism>
<protein>
    <submittedName>
        <fullName evidence="7">Translocation and assembly module TamA</fullName>
    </submittedName>
</protein>
<proteinExistence type="predicted"/>
<sequence length="714" mass="75850">MALLAQAPAFAQLQQPGVAPAQGPDAPRPAAPPTPGSSPAQADENAPIVPDSEFTSALPPLTNDLNAPLEPLPAQAPTAPATQAIPTPQGEGVATPDTSLAPIGPEDPQLAQPLTPLGTFNSVPLETAETQDKDAPDIRYTVEVTGLDKLGLDDEFKSLSSLKEGGGKAANATQVAARASEDERLAVRLMHSLGYYDATATSRTEQNPANSGRLRAIIAASPGRLYHLSSVTVQAGPTVPEDLVRRELPLKVGDPIEAARIQGAEANVSLQLPRRGYPFAKVGERDILLEDQSPDAVGAYTLPVDTGPRSSFGQLTTVGDPVFGLDHLNVFPRFKSGQLYNSQLTDDLRDALVGTGLFNGVSVEPQRTGRPGPDGTEQVDLLIRQTKGPARSLAGEGGYSTGQGLRLTGSWTHRNLFPPEGALIASVVAGTQEQGVSGTFRRSNAGRRDRTFTAIASADHSNYDAFNAFTGTLSVRWSYDSTPIWQKRFTYYYGAELVGTNESVFDFGRGERVRRTYGIAALPGQVQFDTSDNLLNPTKGYRLKLNLSPESAVGGGGFRPYARTMVEGTYYYGVSPSLVIAGRARAGSIVGISRDNLAPSRRYYGGGGGSVRGYGFQRLGPFDPNGDPVGGRSVNEFSLEARYRFGNFGIVPFLDAGNSYESSLPKGSDLRFGAGIGGRFYTNFGPLRLDVATPLNKREGDGRIALYISIGQAF</sequence>
<dbReference type="Pfam" id="PF07244">
    <property type="entry name" value="POTRA"/>
    <property type="match status" value="1"/>
</dbReference>
<feature type="compositionally biased region" description="Low complexity" evidence="4">
    <location>
        <begin position="65"/>
        <end position="89"/>
    </location>
</feature>
<dbReference type="PANTHER" id="PTHR12815">
    <property type="entry name" value="SORTING AND ASSEMBLY MACHINERY SAMM50 PROTEIN FAMILY MEMBER"/>
    <property type="match status" value="1"/>
</dbReference>
<dbReference type="RefSeq" id="WP_343055156.1">
    <property type="nucleotide sequence ID" value="NZ_JACIJK010000002.1"/>
</dbReference>
<dbReference type="InterPro" id="IPR010827">
    <property type="entry name" value="BamA/TamA_POTRA"/>
</dbReference>
<name>A0A7W9BBB5_9SPHN</name>
<feature type="compositionally biased region" description="Pro residues" evidence="4">
    <location>
        <begin position="26"/>
        <end position="36"/>
    </location>
</feature>
<dbReference type="Gene3D" id="3.10.20.310">
    <property type="entry name" value="membrane protein fhac"/>
    <property type="match status" value="1"/>
</dbReference>
<evidence type="ECO:0000313" key="8">
    <source>
        <dbReference type="Proteomes" id="UP000546200"/>
    </source>
</evidence>
<accession>A0A7W9BBB5</accession>
<dbReference type="Proteomes" id="UP000546200">
    <property type="component" value="Unassembled WGS sequence"/>
</dbReference>
<dbReference type="Pfam" id="PF01103">
    <property type="entry name" value="Omp85"/>
    <property type="match status" value="1"/>
</dbReference>
<dbReference type="Gene3D" id="2.40.160.50">
    <property type="entry name" value="membrane protein fhac: a member of the omp85/tpsb transporter family"/>
    <property type="match status" value="1"/>
</dbReference>
<dbReference type="InterPro" id="IPR039910">
    <property type="entry name" value="D15-like"/>
</dbReference>
<dbReference type="EMBL" id="JACIJK010000002">
    <property type="protein sequence ID" value="MBB5714033.1"/>
    <property type="molecule type" value="Genomic_DNA"/>
</dbReference>
<keyword evidence="3" id="KW-0472">Membrane</keyword>